<accession>A0A9N8HJ41</accession>
<feature type="compositionally biased region" description="Low complexity" evidence="7">
    <location>
        <begin position="526"/>
        <end position="545"/>
    </location>
</feature>
<dbReference type="PANTHER" id="PTHR37739:SF8">
    <property type="entry name" value="KINESIN-LIKE PROTEIN KIN-12D"/>
    <property type="match status" value="1"/>
</dbReference>
<keyword evidence="2" id="KW-0547">Nucleotide-binding</keyword>
<feature type="compositionally biased region" description="Low complexity" evidence="7">
    <location>
        <begin position="450"/>
        <end position="493"/>
    </location>
</feature>
<name>A0A9N8HJ41_9STRA</name>
<keyword evidence="5" id="KW-0505">Motor protein</keyword>
<dbReference type="PANTHER" id="PTHR37739">
    <property type="entry name" value="KINESIN-LIKE PROTEIN KIN-12D"/>
    <property type="match status" value="1"/>
</dbReference>
<feature type="compositionally biased region" description="Basic residues" evidence="7">
    <location>
        <begin position="856"/>
        <end position="867"/>
    </location>
</feature>
<evidence type="ECO:0000313" key="9">
    <source>
        <dbReference type="Proteomes" id="UP001153069"/>
    </source>
</evidence>
<feature type="region of interest" description="Disordered" evidence="7">
    <location>
        <begin position="413"/>
        <end position="606"/>
    </location>
</feature>
<feature type="compositionally biased region" description="Pro residues" evidence="7">
    <location>
        <begin position="546"/>
        <end position="572"/>
    </location>
</feature>
<evidence type="ECO:0000256" key="4">
    <source>
        <dbReference type="ARBA" id="ARBA00023054"/>
    </source>
</evidence>
<evidence type="ECO:0000256" key="3">
    <source>
        <dbReference type="ARBA" id="ARBA00022840"/>
    </source>
</evidence>
<evidence type="ECO:0000313" key="8">
    <source>
        <dbReference type="EMBL" id="CAB9515801.1"/>
    </source>
</evidence>
<protein>
    <submittedName>
        <fullName evidence="8">Uncharacterized protein</fullName>
    </submittedName>
</protein>
<feature type="compositionally biased region" description="Pro residues" evidence="7">
    <location>
        <begin position="494"/>
        <end position="525"/>
    </location>
</feature>
<feature type="compositionally biased region" description="Basic and acidic residues" evidence="7">
    <location>
        <begin position="812"/>
        <end position="855"/>
    </location>
</feature>
<gene>
    <name evidence="8" type="ORF">SEMRO_739_G195440.1</name>
</gene>
<evidence type="ECO:0000256" key="1">
    <source>
        <dbReference type="ARBA" id="ARBA00022701"/>
    </source>
</evidence>
<dbReference type="AlphaFoldDB" id="A0A9N8HJ41"/>
<dbReference type="GO" id="GO:0005874">
    <property type="term" value="C:microtubule"/>
    <property type="evidence" value="ECO:0007669"/>
    <property type="project" value="UniProtKB-KW"/>
</dbReference>
<reference evidence="8" key="1">
    <citation type="submission" date="2020-06" db="EMBL/GenBank/DDBJ databases">
        <authorList>
            <consortium name="Plant Systems Biology data submission"/>
        </authorList>
    </citation>
    <scope>NUCLEOTIDE SEQUENCE</scope>
    <source>
        <strain evidence="8">D6</strain>
    </source>
</reference>
<proteinExistence type="predicted"/>
<dbReference type="PRINTS" id="PR01217">
    <property type="entry name" value="PRICHEXTENSN"/>
</dbReference>
<dbReference type="EMBL" id="CAICTM010000738">
    <property type="protein sequence ID" value="CAB9515801.1"/>
    <property type="molecule type" value="Genomic_DNA"/>
</dbReference>
<evidence type="ECO:0000256" key="6">
    <source>
        <dbReference type="SAM" id="Coils"/>
    </source>
</evidence>
<sequence>MTGARVTFEHLDIIRKYGADASSSPTAIPDMHAELKSADGGLGQLSPSQYAFLFNPLKEAIWFQRKGQFAIGSHQDWSLCKFYMAVKTNPSSLNYNFTFIDIDDMPGDDGTVHVLRTLGNRLSDDAANDWFHNTIDALYELLEIDATGSTDSARRDELLRKVHAFVVQGSRTCVQSAAPAPSPWSNAQLPEPPRFSFGVIAHVFMQLRQLGVAADPDLVDWASMNIPPEDAKLVWQSLSSRARLYLPQHAWWKVLYIIVHEVQPQLLRLNLHLLDKASVATYEDFCDECMEPPDQDTSKFYQCLLQIINRLHVVCLTTPPENRDSSILSSLDHMFFKLYPHLVQHIVDAPAAAPIDAPGEMPQAPKDAPPTISAVPAEEAAAPVPEVAVTPPTISARAMPPILAEEAVAPVPEEPPALLTPEPAPAPAPEPLPAAPEPEPVPAPAPAEPQAPENIPATAPAAAPVPEVPAEAPAPEPVMASPPILAPEAVETPSPAPAPTPDPVAPADPSPVPAPEPLPQAPAPAPAVAAPIPEQAAQPVETPVAAPVPAPQPAAAPVPAPQPAAAPVPAPRPAARRTASKPKRDKDIPTEIKTGPPQARQNADNYSMSDSLVELTKEENLLDLMQQAAAMCEQITVEKRTLVTKEKRMGRNLRSAQENVKALQSVNAQLLAENSDQKEEIYQREDEINQLHGEAKQAAKELSALDTLNSQLQAQIEELNKTIEALNADKSGLQKDLAESKKDTAGLRDDLSAAAKEKEVLLADIAAERDAKASVEKDLMTSKQEKGAVELKLRDTRRLLEEANEDIDRLEEIQAEQQRKEAEARKAAMEARRREFEAAEREAIESLQKAEDMRKTKSATRRSRAIG</sequence>
<dbReference type="InterPro" id="IPR044986">
    <property type="entry name" value="KIF15/KIN-12"/>
</dbReference>
<evidence type="ECO:0000256" key="7">
    <source>
        <dbReference type="SAM" id="MobiDB-lite"/>
    </source>
</evidence>
<evidence type="ECO:0000256" key="5">
    <source>
        <dbReference type="ARBA" id="ARBA00023175"/>
    </source>
</evidence>
<keyword evidence="9" id="KW-1185">Reference proteome</keyword>
<feature type="region of interest" description="Disordered" evidence="7">
    <location>
        <begin position="812"/>
        <end position="867"/>
    </location>
</feature>
<feature type="coiled-coil region" evidence="6">
    <location>
        <begin position="653"/>
        <end position="743"/>
    </location>
</feature>
<organism evidence="8 9">
    <name type="scientific">Seminavis robusta</name>
    <dbReference type="NCBI Taxonomy" id="568900"/>
    <lineage>
        <taxon>Eukaryota</taxon>
        <taxon>Sar</taxon>
        <taxon>Stramenopiles</taxon>
        <taxon>Ochrophyta</taxon>
        <taxon>Bacillariophyta</taxon>
        <taxon>Bacillariophyceae</taxon>
        <taxon>Bacillariophycidae</taxon>
        <taxon>Naviculales</taxon>
        <taxon>Naviculaceae</taxon>
        <taxon>Seminavis</taxon>
    </lineage>
</organism>
<keyword evidence="3" id="KW-0067">ATP-binding</keyword>
<keyword evidence="4 6" id="KW-0175">Coiled coil</keyword>
<evidence type="ECO:0000256" key="2">
    <source>
        <dbReference type="ARBA" id="ARBA00022741"/>
    </source>
</evidence>
<keyword evidence="1" id="KW-0493">Microtubule</keyword>
<dbReference type="Proteomes" id="UP001153069">
    <property type="component" value="Unassembled WGS sequence"/>
</dbReference>
<comment type="caution">
    <text evidence="8">The sequence shown here is derived from an EMBL/GenBank/DDBJ whole genome shotgun (WGS) entry which is preliminary data.</text>
</comment>
<dbReference type="GO" id="GO:0005524">
    <property type="term" value="F:ATP binding"/>
    <property type="evidence" value="ECO:0007669"/>
    <property type="project" value="UniProtKB-KW"/>
</dbReference>
<feature type="compositionally biased region" description="Pro residues" evidence="7">
    <location>
        <begin position="422"/>
        <end position="449"/>
    </location>
</feature>